<evidence type="ECO:0000259" key="9">
    <source>
        <dbReference type="Pfam" id="PF01757"/>
    </source>
</evidence>
<feature type="transmembrane region" description="Helical" evidence="8">
    <location>
        <begin position="84"/>
        <end position="103"/>
    </location>
</feature>
<feature type="transmembrane region" description="Helical" evidence="8">
    <location>
        <begin position="21"/>
        <end position="36"/>
    </location>
</feature>
<reference evidence="10 11" key="1">
    <citation type="submission" date="2017-12" db="EMBL/GenBank/DDBJ databases">
        <title>Phylogenetic diversity of female urinary microbiome.</title>
        <authorList>
            <person name="Thomas-White K."/>
            <person name="Wolfe A.J."/>
        </authorList>
    </citation>
    <scope>NUCLEOTIDE SEQUENCE [LARGE SCALE GENOMIC DNA]</scope>
    <source>
        <strain evidence="10 11">UMB0402</strain>
    </source>
</reference>
<dbReference type="InterPro" id="IPR050879">
    <property type="entry name" value="Acyltransferase_3"/>
</dbReference>
<evidence type="ECO:0000256" key="4">
    <source>
        <dbReference type="ARBA" id="ARBA00022692"/>
    </source>
</evidence>
<sequence length="613" mass="66535">MMLAMQSPNKNSRFRVRGLDGLRALACVAVLAYHLFRSSAPGGFLGVDVFFVLSGFLITGLLVKEKERNGRIDFVGFWLRRVRRLFPAVASTVVVTTLIAALVSTDLLSGIRRQLFGAATFTYNWVEIWAGNSYFAQGNPPLFRNLWSLAVEQQFYLLWPLVVALLVYLRRSWRFALPAALGAVSALEMALLVHFGFDVSRAYMGSDSHGFSLMIGAALALSQTAPLSAMASAPRGAKLRSAAGWIGLAGVVASFFVVEDSTPLTYPYLTVVVCLCSAGVIAALAQESAPQAKASKILADILEVAPLRWLGERSYSLYLWHWPVLVIIRHAFPSTQVWIVATVVAGLSLLVATISYTYVEVPMRREGIFVVLGRWLHRGSRPWRIFAWSLAAVVVGALIVVAALQPAKTSAEQVVEKGKVAAKTAPKSKPAPVDLGENQPVGQNVTIIGDSVTLASLSPLQNAFPGAIVDAEVSRHWDQAQDLLAQYKSKGTLGRWVVLSLATNGVVTPQNLSDALEQIGPERRLVLVTGFGPEYQSSEWIEQNNKDIVAFAKAHPRRVVVARWDQAIAAHPDWLAGDYIHPDENGAKLWSDTLVSALKAFPGVTQVGAASGK</sequence>
<feature type="transmembrane region" description="Helical" evidence="8">
    <location>
        <begin position="385"/>
        <end position="404"/>
    </location>
</feature>
<evidence type="ECO:0000256" key="2">
    <source>
        <dbReference type="ARBA" id="ARBA00022475"/>
    </source>
</evidence>
<dbReference type="Gene3D" id="3.40.50.1110">
    <property type="entry name" value="SGNH hydrolase"/>
    <property type="match status" value="1"/>
</dbReference>
<feature type="transmembrane region" description="Helical" evidence="8">
    <location>
        <begin position="209"/>
        <end position="230"/>
    </location>
</feature>
<evidence type="ECO:0000256" key="3">
    <source>
        <dbReference type="ARBA" id="ARBA00022679"/>
    </source>
</evidence>
<dbReference type="EMBL" id="PKKO01000002">
    <property type="protein sequence ID" value="PKY72917.1"/>
    <property type="molecule type" value="Genomic_DNA"/>
</dbReference>
<feature type="domain" description="Acyltransferase 3" evidence="9">
    <location>
        <begin position="17"/>
        <end position="354"/>
    </location>
</feature>
<name>A0A2I1IP62_9ACTO</name>
<dbReference type="SUPFAM" id="SSF52266">
    <property type="entry name" value="SGNH hydrolase"/>
    <property type="match status" value="1"/>
</dbReference>
<dbReference type="Proteomes" id="UP000235122">
    <property type="component" value="Unassembled WGS sequence"/>
</dbReference>
<proteinExistence type="predicted"/>
<keyword evidence="3 10" id="KW-0808">Transferase</keyword>
<keyword evidence="7" id="KW-0012">Acyltransferase</keyword>
<dbReference type="GO" id="GO:0005886">
    <property type="term" value="C:plasma membrane"/>
    <property type="evidence" value="ECO:0007669"/>
    <property type="project" value="UniProtKB-SubCell"/>
</dbReference>
<organism evidence="10 11">
    <name type="scientific">Winkia neuii</name>
    <dbReference type="NCBI Taxonomy" id="33007"/>
    <lineage>
        <taxon>Bacteria</taxon>
        <taxon>Bacillati</taxon>
        <taxon>Actinomycetota</taxon>
        <taxon>Actinomycetes</taxon>
        <taxon>Actinomycetales</taxon>
        <taxon>Actinomycetaceae</taxon>
        <taxon>Winkia</taxon>
    </lineage>
</organism>
<dbReference type="InterPro" id="IPR002656">
    <property type="entry name" value="Acyl_transf_3_dom"/>
</dbReference>
<evidence type="ECO:0000256" key="8">
    <source>
        <dbReference type="SAM" id="Phobius"/>
    </source>
</evidence>
<gene>
    <name evidence="10" type="ORF">CYJ19_04590</name>
</gene>
<feature type="transmembrane region" description="Helical" evidence="8">
    <location>
        <begin position="42"/>
        <end position="63"/>
    </location>
</feature>
<feature type="transmembrane region" description="Helical" evidence="8">
    <location>
        <begin position="242"/>
        <end position="258"/>
    </location>
</feature>
<feature type="transmembrane region" description="Helical" evidence="8">
    <location>
        <begin position="338"/>
        <end position="359"/>
    </location>
</feature>
<keyword evidence="2" id="KW-1003">Cell membrane</keyword>
<comment type="subcellular location">
    <subcellularLocation>
        <location evidence="1">Cell membrane</location>
        <topology evidence="1">Multi-pass membrane protein</topology>
    </subcellularLocation>
</comment>
<keyword evidence="11" id="KW-1185">Reference proteome</keyword>
<dbReference type="CDD" id="cd01840">
    <property type="entry name" value="SGNH_hydrolase_yrhL_like"/>
    <property type="match status" value="1"/>
</dbReference>
<accession>A0A2I1IP62</accession>
<dbReference type="InterPro" id="IPR036514">
    <property type="entry name" value="SGNH_hydro_sf"/>
</dbReference>
<comment type="caution">
    <text evidence="10">The sequence shown here is derived from an EMBL/GenBank/DDBJ whole genome shotgun (WGS) entry which is preliminary data.</text>
</comment>
<keyword evidence="4 8" id="KW-0812">Transmembrane</keyword>
<dbReference type="STRING" id="33007.HMPREF3198_01302"/>
<feature type="transmembrane region" description="Helical" evidence="8">
    <location>
        <begin position="146"/>
        <end position="168"/>
    </location>
</feature>
<feature type="transmembrane region" description="Helical" evidence="8">
    <location>
        <begin position="175"/>
        <end position="197"/>
    </location>
</feature>
<evidence type="ECO:0000256" key="6">
    <source>
        <dbReference type="ARBA" id="ARBA00023136"/>
    </source>
</evidence>
<keyword evidence="6 8" id="KW-0472">Membrane</keyword>
<dbReference type="AlphaFoldDB" id="A0A2I1IP62"/>
<dbReference type="GO" id="GO:0016747">
    <property type="term" value="F:acyltransferase activity, transferring groups other than amino-acyl groups"/>
    <property type="evidence" value="ECO:0007669"/>
    <property type="project" value="InterPro"/>
</dbReference>
<evidence type="ECO:0000313" key="10">
    <source>
        <dbReference type="EMBL" id="PKY72917.1"/>
    </source>
</evidence>
<evidence type="ECO:0000256" key="5">
    <source>
        <dbReference type="ARBA" id="ARBA00022989"/>
    </source>
</evidence>
<feature type="transmembrane region" description="Helical" evidence="8">
    <location>
        <begin position="264"/>
        <end position="285"/>
    </location>
</feature>
<dbReference type="Pfam" id="PF01757">
    <property type="entry name" value="Acyl_transf_3"/>
    <property type="match status" value="1"/>
</dbReference>
<dbReference type="GO" id="GO:0009103">
    <property type="term" value="P:lipopolysaccharide biosynthetic process"/>
    <property type="evidence" value="ECO:0007669"/>
    <property type="project" value="TreeGrafter"/>
</dbReference>
<dbReference type="PANTHER" id="PTHR23028">
    <property type="entry name" value="ACETYLTRANSFERASE"/>
    <property type="match status" value="1"/>
</dbReference>
<protein>
    <submittedName>
        <fullName evidence="10">Acetyltransferase</fullName>
    </submittedName>
</protein>
<evidence type="ECO:0000256" key="7">
    <source>
        <dbReference type="ARBA" id="ARBA00023315"/>
    </source>
</evidence>
<evidence type="ECO:0000256" key="1">
    <source>
        <dbReference type="ARBA" id="ARBA00004651"/>
    </source>
</evidence>
<dbReference type="PANTHER" id="PTHR23028:SF53">
    <property type="entry name" value="ACYL_TRANSF_3 DOMAIN-CONTAINING PROTEIN"/>
    <property type="match status" value="1"/>
</dbReference>
<evidence type="ECO:0000313" key="11">
    <source>
        <dbReference type="Proteomes" id="UP000235122"/>
    </source>
</evidence>
<keyword evidence="5 8" id="KW-1133">Transmembrane helix</keyword>